<proteinExistence type="predicted"/>
<dbReference type="EMBL" id="LT906439">
    <property type="protein sequence ID" value="SNU90681.1"/>
    <property type="molecule type" value="Genomic_DNA"/>
</dbReference>
<protein>
    <submittedName>
        <fullName evidence="1">Acetyltransferase (GNAT) family protein</fullName>
    </submittedName>
</protein>
<dbReference type="GO" id="GO:0016740">
    <property type="term" value="F:transferase activity"/>
    <property type="evidence" value="ECO:0007669"/>
    <property type="project" value="UniProtKB-KW"/>
</dbReference>
<organism evidence="1 2">
    <name type="scientific">Streptococcus merionis</name>
    <dbReference type="NCBI Taxonomy" id="400065"/>
    <lineage>
        <taxon>Bacteria</taxon>
        <taxon>Bacillati</taxon>
        <taxon>Bacillota</taxon>
        <taxon>Bacilli</taxon>
        <taxon>Lactobacillales</taxon>
        <taxon>Streptococcaceae</taxon>
        <taxon>Streptococcus</taxon>
    </lineage>
</organism>
<dbReference type="AlphaFoldDB" id="A0A239SYY2"/>
<dbReference type="KEGG" id="smen:SAMEA4412692_1952"/>
<gene>
    <name evidence="1" type="ORF">SAMEA4412692_01952</name>
</gene>
<evidence type="ECO:0000313" key="1">
    <source>
        <dbReference type="EMBL" id="SNU90681.1"/>
    </source>
</evidence>
<sequence length="91" mass="10461">METLRLVTPSLDWENEILAYKVAFANEHLYGGNRLAEIENVEDWLIHLEKESSYATCQNGRSPSSTFLCIRESDSKMVGICNIRHDIVIKF</sequence>
<evidence type="ECO:0000313" key="2">
    <source>
        <dbReference type="Proteomes" id="UP000215185"/>
    </source>
</evidence>
<dbReference type="eggNOG" id="COG3981">
    <property type="taxonomic scope" value="Bacteria"/>
</dbReference>
<keyword evidence="2" id="KW-1185">Reference proteome</keyword>
<dbReference type="OrthoDB" id="9797989at2"/>
<name>A0A239SYY2_9STRE</name>
<reference evidence="1 2" key="1">
    <citation type="submission" date="2017-06" db="EMBL/GenBank/DDBJ databases">
        <authorList>
            <consortium name="Pathogen Informatics"/>
        </authorList>
    </citation>
    <scope>NUCLEOTIDE SEQUENCE [LARGE SCALE GENOMIC DNA]</scope>
    <source>
        <strain evidence="1 2">NCTC13788</strain>
    </source>
</reference>
<dbReference type="Proteomes" id="UP000215185">
    <property type="component" value="Chromosome 1"/>
</dbReference>
<accession>A0A239SYY2</accession>
<dbReference type="STRING" id="1123308.GCA_000380085_01070"/>
<keyword evidence="1" id="KW-0808">Transferase</keyword>